<dbReference type="InterPro" id="IPR029044">
    <property type="entry name" value="Nucleotide-diphossugar_trans"/>
</dbReference>
<dbReference type="EMBL" id="PGXC01000013">
    <property type="protein sequence ID" value="PKK89731.1"/>
    <property type="molecule type" value="Genomic_DNA"/>
</dbReference>
<dbReference type="AlphaFoldDB" id="A0A2N1PMZ8"/>
<accession>A0A2N1PMZ8</accession>
<dbReference type="PANTHER" id="PTHR22916">
    <property type="entry name" value="GLYCOSYLTRANSFERASE"/>
    <property type="match status" value="1"/>
</dbReference>
<dbReference type="GO" id="GO:0016758">
    <property type="term" value="F:hexosyltransferase activity"/>
    <property type="evidence" value="ECO:0007669"/>
    <property type="project" value="UniProtKB-ARBA"/>
</dbReference>
<dbReference type="Gene3D" id="3.90.550.10">
    <property type="entry name" value="Spore Coat Polysaccharide Biosynthesis Protein SpsA, Chain A"/>
    <property type="match status" value="1"/>
</dbReference>
<evidence type="ECO:0000313" key="3">
    <source>
        <dbReference type="Proteomes" id="UP000233256"/>
    </source>
</evidence>
<proteinExistence type="predicted"/>
<dbReference type="Pfam" id="PF00535">
    <property type="entry name" value="Glycos_transf_2"/>
    <property type="match status" value="1"/>
</dbReference>
<comment type="caution">
    <text evidence="2">The sequence shown here is derived from an EMBL/GenBank/DDBJ whole genome shotgun (WGS) entry which is preliminary data.</text>
</comment>
<feature type="domain" description="Glycosyltransferase 2-like" evidence="1">
    <location>
        <begin position="6"/>
        <end position="130"/>
    </location>
</feature>
<dbReference type="SUPFAM" id="SSF53448">
    <property type="entry name" value="Nucleotide-diphospho-sugar transferases"/>
    <property type="match status" value="1"/>
</dbReference>
<sequence length="295" mass="34214">MSALISVILPTFNGEKYLAESIDSIIAQSYQKWELIIVNDCSSDSTMNIANQYSVRDKRITVVKNELNLKLPASLNRGFSLSNGEYLTWTSDDNRYKPTAFERMITILENNHDIGFVYADMTVINPDGIPSESAPQPEPDHMPFSNPVGACFMYKRYIYETIGDHDDKLFCAEDYDYWFRIYLKHKMVHIHENLYEYRVHSNTLTSLMNHLTEKSCFNVIKKYLEITPGIDKNIRARVVARKLRIYILRRYWALAIRTALYGLRVGGTTFLASASLIVYRIWVDIFKKYILANPS</sequence>
<dbReference type="Proteomes" id="UP000233256">
    <property type="component" value="Unassembled WGS sequence"/>
</dbReference>
<reference evidence="2 3" key="1">
    <citation type="journal article" date="2017" name="ISME J.">
        <title>Potential for microbial H2 and metal transformations associated with novel bacteria and archaea in deep terrestrial subsurface sediments.</title>
        <authorList>
            <person name="Hernsdorf A.W."/>
            <person name="Amano Y."/>
            <person name="Miyakawa K."/>
            <person name="Ise K."/>
            <person name="Suzuki Y."/>
            <person name="Anantharaman K."/>
            <person name="Probst A."/>
            <person name="Burstein D."/>
            <person name="Thomas B.C."/>
            <person name="Banfield J.F."/>
        </authorList>
    </citation>
    <scope>NUCLEOTIDE SEQUENCE [LARGE SCALE GENOMIC DNA]</scope>
    <source>
        <strain evidence="2">HGW-Wallbacteria-1</strain>
    </source>
</reference>
<evidence type="ECO:0000259" key="1">
    <source>
        <dbReference type="Pfam" id="PF00535"/>
    </source>
</evidence>
<protein>
    <recommendedName>
        <fullName evidence="1">Glycosyltransferase 2-like domain-containing protein</fullName>
    </recommendedName>
</protein>
<organism evidence="2 3">
    <name type="scientific">Candidatus Wallbacteria bacterium HGW-Wallbacteria-1</name>
    <dbReference type="NCBI Taxonomy" id="2013854"/>
    <lineage>
        <taxon>Bacteria</taxon>
        <taxon>Candidatus Walliibacteriota</taxon>
    </lineage>
</organism>
<gene>
    <name evidence="2" type="ORF">CVV64_13075</name>
</gene>
<dbReference type="InterPro" id="IPR001173">
    <property type="entry name" value="Glyco_trans_2-like"/>
</dbReference>
<dbReference type="PANTHER" id="PTHR22916:SF3">
    <property type="entry name" value="UDP-GLCNAC:BETAGAL BETA-1,3-N-ACETYLGLUCOSAMINYLTRANSFERASE-LIKE PROTEIN 1"/>
    <property type="match status" value="1"/>
</dbReference>
<name>A0A2N1PMZ8_9BACT</name>
<evidence type="ECO:0000313" key="2">
    <source>
        <dbReference type="EMBL" id="PKK89731.1"/>
    </source>
</evidence>